<protein>
    <recommendedName>
        <fullName evidence="3">DUF3828 domain-containing protein</fullName>
    </recommendedName>
</protein>
<dbReference type="AlphaFoldDB" id="A0A556N6Z6"/>
<dbReference type="OrthoDB" id="893601at2"/>
<evidence type="ECO:0000313" key="2">
    <source>
        <dbReference type="Proteomes" id="UP000316008"/>
    </source>
</evidence>
<evidence type="ECO:0008006" key="3">
    <source>
        <dbReference type="Google" id="ProtNLM"/>
    </source>
</evidence>
<dbReference type="Proteomes" id="UP000316008">
    <property type="component" value="Unassembled WGS sequence"/>
</dbReference>
<dbReference type="EMBL" id="VLPL01000001">
    <property type="protein sequence ID" value="TSJ47925.1"/>
    <property type="molecule type" value="Genomic_DNA"/>
</dbReference>
<accession>A0A556N6Z6</accession>
<name>A0A556N6Z6_9FLAO</name>
<sequence>MKKALVLFLATTIFSCDTSNGTGAEKTGPDPRVALDVLNEYTAACKALKDPGKWVENQDQLTVDFKKEYQKIMKQAWEDDPEMGLGFDPIFDAQDYSEKGYEINFFDSKTGLVILQGVDSPGFKVSLRLKMVGNRCLVDGAGVIRM</sequence>
<organism evidence="1 2">
    <name type="scientific">Fluviicola chungangensis</name>
    <dbReference type="NCBI Taxonomy" id="2597671"/>
    <lineage>
        <taxon>Bacteria</taxon>
        <taxon>Pseudomonadati</taxon>
        <taxon>Bacteroidota</taxon>
        <taxon>Flavobacteriia</taxon>
        <taxon>Flavobacteriales</taxon>
        <taxon>Crocinitomicaceae</taxon>
        <taxon>Fluviicola</taxon>
    </lineage>
</organism>
<gene>
    <name evidence="1" type="ORF">FO442_01990</name>
</gene>
<comment type="caution">
    <text evidence="1">The sequence shown here is derived from an EMBL/GenBank/DDBJ whole genome shotgun (WGS) entry which is preliminary data.</text>
</comment>
<keyword evidence="2" id="KW-1185">Reference proteome</keyword>
<dbReference type="RefSeq" id="WP_144331460.1">
    <property type="nucleotide sequence ID" value="NZ_VLPL01000001.1"/>
</dbReference>
<proteinExistence type="predicted"/>
<dbReference type="PROSITE" id="PS51257">
    <property type="entry name" value="PROKAR_LIPOPROTEIN"/>
    <property type="match status" value="1"/>
</dbReference>
<evidence type="ECO:0000313" key="1">
    <source>
        <dbReference type="EMBL" id="TSJ47925.1"/>
    </source>
</evidence>
<reference evidence="1 2" key="1">
    <citation type="submission" date="2019-07" db="EMBL/GenBank/DDBJ databases">
        <authorList>
            <person name="Huq M.A."/>
        </authorList>
    </citation>
    <scope>NUCLEOTIDE SEQUENCE [LARGE SCALE GENOMIC DNA]</scope>
    <source>
        <strain evidence="1 2">MAH-3</strain>
    </source>
</reference>